<evidence type="ECO:0000313" key="3">
    <source>
        <dbReference type="EMBL" id="TNC48835.1"/>
    </source>
</evidence>
<dbReference type="InterPro" id="IPR036866">
    <property type="entry name" value="RibonucZ/Hydroxyglut_hydro"/>
</dbReference>
<dbReference type="Proteomes" id="UP000306740">
    <property type="component" value="Unassembled WGS sequence"/>
</dbReference>
<dbReference type="GO" id="GO:0016787">
    <property type="term" value="F:hydrolase activity"/>
    <property type="evidence" value="ECO:0007669"/>
    <property type="project" value="UniProtKB-KW"/>
</dbReference>
<accession>A0A5C4MD09</accession>
<dbReference type="PANTHER" id="PTHR43546">
    <property type="entry name" value="UPF0173 METAL-DEPENDENT HYDROLASE MJ1163-RELATED"/>
    <property type="match status" value="1"/>
</dbReference>
<reference evidence="2 4" key="1">
    <citation type="submission" date="2019-05" db="EMBL/GenBank/DDBJ databases">
        <title>Mumia sp. nov., isolated from the intestinal contents of plateau pika (Ochotona curzoniae) in the Qinghai-Tibet plateau of China.</title>
        <authorList>
            <person name="Tian Z."/>
        </authorList>
    </citation>
    <scope>NUCLEOTIDE SEQUENCE [LARGE SCALE GENOMIC DNA]</scope>
    <source>
        <strain evidence="4">527</strain>
        <strain evidence="2">Z527</strain>
    </source>
</reference>
<dbReference type="SUPFAM" id="SSF56281">
    <property type="entry name" value="Metallo-hydrolase/oxidoreductase"/>
    <property type="match status" value="1"/>
</dbReference>
<dbReference type="OrthoDB" id="9805728at2"/>
<dbReference type="EMBL" id="VDFR01000032">
    <property type="protein sequence ID" value="TNC48835.1"/>
    <property type="molecule type" value="Genomic_DNA"/>
</dbReference>
<dbReference type="EMBL" id="VDFR01000181">
    <property type="protein sequence ID" value="TNC32999.1"/>
    <property type="molecule type" value="Genomic_DNA"/>
</dbReference>
<sequence length="253" mass="27480">MSTLAVTWWGHSTATIELGPTRVLTDPLLVDRFVHLRRHASSPTVEVVAADLVLVSHLHMDHFHLPSLRRLDPGTPVVVPAGSRDLLARTGLDVHEASPGERLTVAGVSVEVTRADHPATRHRWSRKAAQPVGFRVECAGRSMWYPGDTGPSTDVSGVRGVDLALVPVGGWGPTLGDDHVGPEEAAELVRRVGARWAVPVHWGTFWPLGMGRVAPGVRRHLFETPGERFLDAVEDDDVRGVLAEQGHRIVLDA</sequence>
<dbReference type="Gene3D" id="3.60.15.10">
    <property type="entry name" value="Ribonuclease Z/Hydroxyacylglutathione hydrolase-like"/>
    <property type="match status" value="1"/>
</dbReference>
<evidence type="ECO:0000313" key="4">
    <source>
        <dbReference type="Proteomes" id="UP000306740"/>
    </source>
</evidence>
<dbReference type="AlphaFoldDB" id="A0A5C4MD09"/>
<gene>
    <name evidence="3" type="ORF">FHE65_06610</name>
    <name evidence="2" type="ORF">FHE65_29790</name>
</gene>
<organism evidence="2 4">
    <name type="scientific">Mumia zhuanghuii</name>
    <dbReference type="NCBI Taxonomy" id="2585211"/>
    <lineage>
        <taxon>Bacteria</taxon>
        <taxon>Bacillati</taxon>
        <taxon>Actinomycetota</taxon>
        <taxon>Actinomycetes</taxon>
        <taxon>Propionibacteriales</taxon>
        <taxon>Nocardioidaceae</taxon>
        <taxon>Mumia</taxon>
    </lineage>
</organism>
<dbReference type="Pfam" id="PF12706">
    <property type="entry name" value="Lactamase_B_2"/>
    <property type="match status" value="1"/>
</dbReference>
<dbReference type="PANTHER" id="PTHR43546:SF8">
    <property type="entry name" value="METALLO-BETA-LACTAMASE DOMAIN-CONTAINING PROTEIN"/>
    <property type="match status" value="1"/>
</dbReference>
<dbReference type="RefSeq" id="WP_139105571.1">
    <property type="nucleotide sequence ID" value="NZ_VDFR01000032.1"/>
</dbReference>
<evidence type="ECO:0000313" key="2">
    <source>
        <dbReference type="EMBL" id="TNC32999.1"/>
    </source>
</evidence>
<evidence type="ECO:0000259" key="1">
    <source>
        <dbReference type="Pfam" id="PF12706"/>
    </source>
</evidence>
<protein>
    <submittedName>
        <fullName evidence="2">MBL fold metallo-hydrolase</fullName>
    </submittedName>
</protein>
<comment type="caution">
    <text evidence="2">The sequence shown here is derived from an EMBL/GenBank/DDBJ whole genome shotgun (WGS) entry which is preliminary data.</text>
</comment>
<keyword evidence="2" id="KW-0378">Hydrolase</keyword>
<dbReference type="InterPro" id="IPR001279">
    <property type="entry name" value="Metallo-B-lactamas"/>
</dbReference>
<name>A0A5C4MD09_9ACTN</name>
<feature type="domain" description="Metallo-beta-lactamase" evidence="1">
    <location>
        <begin position="21"/>
        <end position="202"/>
    </location>
</feature>
<dbReference type="InterPro" id="IPR050114">
    <property type="entry name" value="UPF0173_UPF0282_UlaG_hydrolase"/>
</dbReference>
<proteinExistence type="predicted"/>